<name>A0A5B7ZRQ0_9GAMM</name>
<accession>A0A5B7ZRQ0</accession>
<organism evidence="1 2">
    <name type="scientific">Thermomonas aquatica</name>
    <dbReference type="NCBI Taxonomy" id="2202149"/>
    <lineage>
        <taxon>Bacteria</taxon>
        <taxon>Pseudomonadati</taxon>
        <taxon>Pseudomonadota</taxon>
        <taxon>Gammaproteobacteria</taxon>
        <taxon>Lysobacterales</taxon>
        <taxon>Lysobacteraceae</taxon>
        <taxon>Thermomonas</taxon>
    </lineage>
</organism>
<dbReference type="OrthoDB" id="6059047at2"/>
<evidence type="ECO:0000313" key="2">
    <source>
        <dbReference type="Proteomes" id="UP000308149"/>
    </source>
</evidence>
<reference evidence="1 2" key="1">
    <citation type="submission" date="2019-06" db="EMBL/GenBank/DDBJ databases">
        <title>Thermomonas aquatica sp. nov., isolated from an industrial wastewater treatment plant.</title>
        <authorList>
            <person name="Jeon J.H."/>
            <person name="Park D.-S."/>
        </authorList>
    </citation>
    <scope>NUCLEOTIDE SEQUENCE [LARGE SCALE GENOMIC DNA]</scope>
    <source>
        <strain evidence="1 2">SY21</strain>
    </source>
</reference>
<keyword evidence="2" id="KW-1185">Reference proteome</keyword>
<dbReference type="EMBL" id="CP040871">
    <property type="protein sequence ID" value="QDA56462.1"/>
    <property type="molecule type" value="Genomic_DNA"/>
</dbReference>
<dbReference type="KEGG" id="thes:FHQ07_03620"/>
<dbReference type="PROSITE" id="PS51257">
    <property type="entry name" value="PROKAR_LIPOPROTEIN"/>
    <property type="match status" value="1"/>
</dbReference>
<evidence type="ECO:0000313" key="1">
    <source>
        <dbReference type="EMBL" id="QDA56462.1"/>
    </source>
</evidence>
<dbReference type="AlphaFoldDB" id="A0A5B7ZRQ0"/>
<dbReference type="Proteomes" id="UP000308149">
    <property type="component" value="Chromosome"/>
</dbReference>
<proteinExistence type="predicted"/>
<dbReference type="RefSeq" id="WP_139715390.1">
    <property type="nucleotide sequence ID" value="NZ_CP040871.1"/>
</dbReference>
<protein>
    <submittedName>
        <fullName evidence="1">Uncharacterized protein</fullName>
    </submittedName>
</protein>
<sequence length="135" mass="14649">MKILAIAFTLTAITTGCSKQPTPQEESSQFFVGVDTSKLPEPAKSAVSAAEKDIELVLKGRAPACKSEADSAFSDGGSALYKCKYYDLTVMQSIYQIGNAYGVMYGPIVTFPNDYSVSYVRFYSTEALRELKGGR</sequence>
<gene>
    <name evidence="1" type="ORF">FHQ07_03620</name>
</gene>